<keyword evidence="9" id="KW-1185">Reference proteome</keyword>
<name>A0A7D5SZV0_9EURY</name>
<dbReference type="GO" id="GO:0006355">
    <property type="term" value="P:regulation of DNA-templated transcription"/>
    <property type="evidence" value="ECO:0007669"/>
    <property type="project" value="TreeGrafter"/>
</dbReference>
<dbReference type="PANTHER" id="PTHR48111">
    <property type="entry name" value="REGULATOR OF RPOS"/>
    <property type="match status" value="1"/>
</dbReference>
<dbReference type="GO" id="GO:0000976">
    <property type="term" value="F:transcription cis-regulatory region binding"/>
    <property type="evidence" value="ECO:0007669"/>
    <property type="project" value="TreeGrafter"/>
</dbReference>
<dbReference type="CDD" id="cd00156">
    <property type="entry name" value="REC"/>
    <property type="match status" value="1"/>
</dbReference>
<dbReference type="GO" id="GO:0000156">
    <property type="term" value="F:phosphorelay response regulator activity"/>
    <property type="evidence" value="ECO:0007669"/>
    <property type="project" value="TreeGrafter"/>
</dbReference>
<protein>
    <submittedName>
        <fullName evidence="8">Response regulator</fullName>
    </submittedName>
</protein>
<keyword evidence="4" id="KW-0238">DNA-binding</keyword>
<evidence type="ECO:0000256" key="4">
    <source>
        <dbReference type="ARBA" id="ARBA00023125"/>
    </source>
</evidence>
<evidence type="ECO:0000259" key="7">
    <source>
        <dbReference type="PROSITE" id="PS50110"/>
    </source>
</evidence>
<gene>
    <name evidence="8" type="ORF">HZS55_17780</name>
</gene>
<feature type="domain" description="Response regulatory" evidence="7">
    <location>
        <begin position="6"/>
        <end position="115"/>
    </location>
</feature>
<dbReference type="RefSeq" id="WP_179908908.1">
    <property type="nucleotide sequence ID" value="NZ_CP058910.1"/>
</dbReference>
<dbReference type="InterPro" id="IPR013971">
    <property type="entry name" value="HalX_domain"/>
</dbReference>
<dbReference type="GeneID" id="56079753"/>
<dbReference type="GO" id="GO:0032993">
    <property type="term" value="C:protein-DNA complex"/>
    <property type="evidence" value="ECO:0007669"/>
    <property type="project" value="TreeGrafter"/>
</dbReference>
<dbReference type="Pfam" id="PF08663">
    <property type="entry name" value="HalX"/>
    <property type="match status" value="1"/>
</dbReference>
<dbReference type="GO" id="GO:0005829">
    <property type="term" value="C:cytosol"/>
    <property type="evidence" value="ECO:0007669"/>
    <property type="project" value="TreeGrafter"/>
</dbReference>
<evidence type="ECO:0000256" key="6">
    <source>
        <dbReference type="PROSITE-ProRule" id="PRU00169"/>
    </source>
</evidence>
<dbReference type="AlphaFoldDB" id="A0A7D5SZV0"/>
<keyword evidence="1 6" id="KW-0597">Phosphoprotein</keyword>
<dbReference type="InterPro" id="IPR011006">
    <property type="entry name" value="CheY-like_superfamily"/>
</dbReference>
<reference evidence="8 9" key="1">
    <citation type="submission" date="2020-07" db="EMBL/GenBank/DDBJ databases">
        <title>Halosimplex pelagicum sp. nov. and Halosimplex rubrum sp. nov., isolated from salted brown alga Laminaria, and emended description of the genus Halosimplex.</title>
        <authorList>
            <person name="Cui H."/>
        </authorList>
    </citation>
    <scope>NUCLEOTIDE SEQUENCE [LARGE SCALE GENOMIC DNA]</scope>
    <source>
        <strain evidence="8 9">R27</strain>
    </source>
</reference>
<dbReference type="InterPro" id="IPR001789">
    <property type="entry name" value="Sig_transdc_resp-reg_receiver"/>
</dbReference>
<feature type="modified residue" description="4-aspartylphosphate" evidence="6">
    <location>
        <position position="53"/>
    </location>
</feature>
<dbReference type="KEGG" id="hrr:HZS55_17780"/>
<keyword evidence="5" id="KW-0804">Transcription</keyword>
<evidence type="ECO:0000256" key="1">
    <source>
        <dbReference type="ARBA" id="ARBA00022553"/>
    </source>
</evidence>
<evidence type="ECO:0000256" key="3">
    <source>
        <dbReference type="ARBA" id="ARBA00023015"/>
    </source>
</evidence>
<dbReference type="Gene3D" id="3.40.50.2300">
    <property type="match status" value="1"/>
</dbReference>
<organism evidence="8 9">
    <name type="scientific">Halosimplex rubrum</name>
    <dbReference type="NCBI Taxonomy" id="869889"/>
    <lineage>
        <taxon>Archaea</taxon>
        <taxon>Methanobacteriati</taxon>
        <taxon>Methanobacteriota</taxon>
        <taxon>Stenosarchaea group</taxon>
        <taxon>Halobacteria</taxon>
        <taxon>Halobacteriales</taxon>
        <taxon>Haloarculaceae</taxon>
        <taxon>Halosimplex</taxon>
    </lineage>
</organism>
<dbReference type="InterPro" id="IPR039420">
    <property type="entry name" value="WalR-like"/>
</dbReference>
<evidence type="ECO:0000313" key="9">
    <source>
        <dbReference type="Proteomes" id="UP000509667"/>
    </source>
</evidence>
<accession>A0A7D5SZV0</accession>
<evidence type="ECO:0000256" key="2">
    <source>
        <dbReference type="ARBA" id="ARBA00023012"/>
    </source>
</evidence>
<dbReference type="EMBL" id="CP058910">
    <property type="protein sequence ID" value="QLH79031.1"/>
    <property type="molecule type" value="Genomic_DNA"/>
</dbReference>
<sequence>MTGEPTVLVVDDNRVIADTYAAFLADEYAVEAVYDGEAALDALGPAVEVVLLDRRMPGLSGDEVLARIEERALDCRVVMVTAVDPTVDVVDLPFDEYVVKPVGRPELVAVVEEMRRRATYDDALRRFLALASKKATLEANHGEAELADSEAYRRVEERLAAERESIGIETERLEGIVRGETPDIVESGGTDAVPK</sequence>
<dbReference type="PANTHER" id="PTHR48111:SF1">
    <property type="entry name" value="TWO-COMPONENT RESPONSE REGULATOR ORR33"/>
    <property type="match status" value="1"/>
</dbReference>
<keyword evidence="3" id="KW-0805">Transcription regulation</keyword>
<dbReference type="OrthoDB" id="86314at2157"/>
<keyword evidence="2" id="KW-0902">Two-component regulatory system</keyword>
<evidence type="ECO:0000256" key="5">
    <source>
        <dbReference type="ARBA" id="ARBA00023163"/>
    </source>
</evidence>
<dbReference type="Pfam" id="PF00072">
    <property type="entry name" value="Response_reg"/>
    <property type="match status" value="1"/>
</dbReference>
<proteinExistence type="predicted"/>
<dbReference type="SMART" id="SM00448">
    <property type="entry name" value="REC"/>
    <property type="match status" value="1"/>
</dbReference>
<dbReference type="SUPFAM" id="SSF52172">
    <property type="entry name" value="CheY-like"/>
    <property type="match status" value="1"/>
</dbReference>
<dbReference type="PROSITE" id="PS50110">
    <property type="entry name" value="RESPONSE_REGULATORY"/>
    <property type="match status" value="1"/>
</dbReference>
<dbReference type="Proteomes" id="UP000509667">
    <property type="component" value="Chromosome"/>
</dbReference>
<evidence type="ECO:0000313" key="8">
    <source>
        <dbReference type="EMBL" id="QLH79031.1"/>
    </source>
</evidence>